<gene>
    <name evidence="4" type="ORF">FB45DRAFT_449408</name>
</gene>
<dbReference type="Gene3D" id="3.40.50.720">
    <property type="entry name" value="NAD(P)-binding Rossmann-like Domain"/>
    <property type="match status" value="1"/>
</dbReference>
<dbReference type="InterPro" id="IPR050425">
    <property type="entry name" value="NAD(P)_dehydrat-like"/>
</dbReference>
<evidence type="ECO:0000313" key="4">
    <source>
        <dbReference type="EMBL" id="KAJ7636733.1"/>
    </source>
</evidence>
<dbReference type="Pfam" id="PF01370">
    <property type="entry name" value="Epimerase"/>
    <property type="match status" value="1"/>
</dbReference>
<dbReference type="Proteomes" id="UP001221142">
    <property type="component" value="Unassembled WGS sequence"/>
</dbReference>
<organism evidence="4 5">
    <name type="scientific">Roridomyces roridus</name>
    <dbReference type="NCBI Taxonomy" id="1738132"/>
    <lineage>
        <taxon>Eukaryota</taxon>
        <taxon>Fungi</taxon>
        <taxon>Dikarya</taxon>
        <taxon>Basidiomycota</taxon>
        <taxon>Agaricomycotina</taxon>
        <taxon>Agaricomycetes</taxon>
        <taxon>Agaricomycetidae</taxon>
        <taxon>Agaricales</taxon>
        <taxon>Marasmiineae</taxon>
        <taxon>Mycenaceae</taxon>
        <taxon>Roridomyces</taxon>
    </lineage>
</organism>
<dbReference type="SUPFAM" id="SSF51735">
    <property type="entry name" value="NAD(P)-binding Rossmann-fold domains"/>
    <property type="match status" value="1"/>
</dbReference>
<dbReference type="PANTHER" id="PTHR10366">
    <property type="entry name" value="NAD DEPENDENT EPIMERASE/DEHYDRATASE"/>
    <property type="match status" value="1"/>
</dbReference>
<dbReference type="PANTHER" id="PTHR10366:SF562">
    <property type="entry name" value="ALDEHYDE REDUCTASE II (AFU_ORTHOLOGUE AFUA_1G11360)"/>
    <property type="match status" value="1"/>
</dbReference>
<dbReference type="EMBL" id="JARKIF010000006">
    <property type="protein sequence ID" value="KAJ7636733.1"/>
    <property type="molecule type" value="Genomic_DNA"/>
</dbReference>
<sequence>MSRGVVLVTGVNGFIGTYVALAFLDAGYTVRGTARTETKAAGWITHFPVHKAAYEYAVIPDLVAPGAFEAAIKGCDIVAHVASPINSQPNQDNERDVLIPAINGMRNLLAATKTEPRIRHVVFCSTLATVLEPREFEPGRIYTAKEWNCTTYEEAKKTTNPRITYGASKALAERAFWEFIAKEQPAWVGTAILPSAVFGAPIQPLDALADLNRSVAFMWDVANGKFKSTGLEIPPSAALYISVHDVALAHLRAVERGKVAAGKRYILSSGTYDAATVVDILYRNFPQFRANLPVIEAPAVPQAVPLFNTAETLADLEIDYVPFERLMVEMIEGVVALKEKLHA</sequence>
<dbReference type="InterPro" id="IPR001509">
    <property type="entry name" value="Epimerase_deHydtase"/>
</dbReference>
<reference evidence="4" key="1">
    <citation type="submission" date="2023-03" db="EMBL/GenBank/DDBJ databases">
        <title>Massive genome expansion in bonnet fungi (Mycena s.s.) driven by repeated elements and novel gene families across ecological guilds.</title>
        <authorList>
            <consortium name="Lawrence Berkeley National Laboratory"/>
            <person name="Harder C.B."/>
            <person name="Miyauchi S."/>
            <person name="Viragh M."/>
            <person name="Kuo A."/>
            <person name="Thoen E."/>
            <person name="Andreopoulos B."/>
            <person name="Lu D."/>
            <person name="Skrede I."/>
            <person name="Drula E."/>
            <person name="Henrissat B."/>
            <person name="Morin E."/>
            <person name="Kohler A."/>
            <person name="Barry K."/>
            <person name="LaButti K."/>
            <person name="Morin E."/>
            <person name="Salamov A."/>
            <person name="Lipzen A."/>
            <person name="Mereny Z."/>
            <person name="Hegedus B."/>
            <person name="Baldrian P."/>
            <person name="Stursova M."/>
            <person name="Weitz H."/>
            <person name="Taylor A."/>
            <person name="Grigoriev I.V."/>
            <person name="Nagy L.G."/>
            <person name="Martin F."/>
            <person name="Kauserud H."/>
        </authorList>
    </citation>
    <scope>NUCLEOTIDE SEQUENCE</scope>
    <source>
        <strain evidence="4">9284</strain>
    </source>
</reference>
<keyword evidence="5" id="KW-1185">Reference proteome</keyword>
<keyword evidence="1" id="KW-0560">Oxidoreductase</keyword>
<protein>
    <submittedName>
        <fullName evidence="4">NAD-P-binding protein</fullName>
    </submittedName>
</protein>
<dbReference type="InterPro" id="IPR036291">
    <property type="entry name" value="NAD(P)-bd_dom_sf"/>
</dbReference>
<feature type="domain" description="NAD-dependent epimerase/dehydratase" evidence="3">
    <location>
        <begin position="6"/>
        <end position="203"/>
    </location>
</feature>
<evidence type="ECO:0000313" key="5">
    <source>
        <dbReference type="Proteomes" id="UP001221142"/>
    </source>
</evidence>
<evidence type="ECO:0000256" key="2">
    <source>
        <dbReference type="ARBA" id="ARBA00023445"/>
    </source>
</evidence>
<evidence type="ECO:0000259" key="3">
    <source>
        <dbReference type="Pfam" id="PF01370"/>
    </source>
</evidence>
<proteinExistence type="inferred from homology"/>
<comment type="caution">
    <text evidence="4">The sequence shown here is derived from an EMBL/GenBank/DDBJ whole genome shotgun (WGS) entry which is preliminary data.</text>
</comment>
<evidence type="ECO:0000256" key="1">
    <source>
        <dbReference type="ARBA" id="ARBA00023002"/>
    </source>
</evidence>
<dbReference type="AlphaFoldDB" id="A0AAD7FPY1"/>
<comment type="similarity">
    <text evidence="2">Belongs to the NAD(P)-dependent epimerase/dehydratase family. Dihydroflavonol-4-reductase subfamily.</text>
</comment>
<accession>A0AAD7FPY1</accession>
<name>A0AAD7FPY1_9AGAR</name>
<dbReference type="GO" id="GO:0016616">
    <property type="term" value="F:oxidoreductase activity, acting on the CH-OH group of donors, NAD or NADP as acceptor"/>
    <property type="evidence" value="ECO:0007669"/>
    <property type="project" value="TreeGrafter"/>
</dbReference>